<reference evidence="2" key="1">
    <citation type="submission" date="2021-02" db="EMBL/GenBank/DDBJ databases">
        <authorList>
            <person name="Nowell W R."/>
        </authorList>
    </citation>
    <scope>NUCLEOTIDE SEQUENCE</scope>
</reference>
<organism evidence="2 4">
    <name type="scientific">Rotaria magnacalcarata</name>
    <dbReference type="NCBI Taxonomy" id="392030"/>
    <lineage>
        <taxon>Eukaryota</taxon>
        <taxon>Metazoa</taxon>
        <taxon>Spiralia</taxon>
        <taxon>Gnathifera</taxon>
        <taxon>Rotifera</taxon>
        <taxon>Eurotatoria</taxon>
        <taxon>Bdelloidea</taxon>
        <taxon>Philodinida</taxon>
        <taxon>Philodinidae</taxon>
        <taxon>Rotaria</taxon>
    </lineage>
</organism>
<dbReference type="Proteomes" id="UP000681720">
    <property type="component" value="Unassembled WGS sequence"/>
</dbReference>
<dbReference type="Proteomes" id="UP000681967">
    <property type="component" value="Unassembled WGS sequence"/>
</dbReference>
<proteinExistence type="predicted"/>
<feature type="compositionally biased region" description="Basic and acidic residues" evidence="1">
    <location>
        <begin position="8"/>
        <end position="21"/>
    </location>
</feature>
<evidence type="ECO:0000256" key="1">
    <source>
        <dbReference type="SAM" id="MobiDB-lite"/>
    </source>
</evidence>
<evidence type="ECO:0000313" key="4">
    <source>
        <dbReference type="Proteomes" id="UP000681967"/>
    </source>
</evidence>
<dbReference type="EMBL" id="CAJOBH010118144">
    <property type="protein sequence ID" value="CAF4696919.1"/>
    <property type="molecule type" value="Genomic_DNA"/>
</dbReference>
<name>A0A8S3A5X2_9BILA</name>
<evidence type="ECO:0000313" key="3">
    <source>
        <dbReference type="EMBL" id="CAF4800791.1"/>
    </source>
</evidence>
<sequence length="51" mass="5789">SLSSTTKPVDEDKLDHSNTDNKLNHDDELRILLDLLCNDIRAFSGDKNAYQ</sequence>
<gene>
    <name evidence="2" type="ORF">BYL167_LOCUS43944</name>
    <name evidence="3" type="ORF">GIL414_LOCUS47149</name>
</gene>
<feature type="region of interest" description="Disordered" evidence="1">
    <location>
        <begin position="1"/>
        <end position="21"/>
    </location>
</feature>
<protein>
    <submittedName>
        <fullName evidence="2">Uncharacterized protein</fullName>
    </submittedName>
</protein>
<dbReference type="AlphaFoldDB" id="A0A8S3A5X2"/>
<evidence type="ECO:0000313" key="2">
    <source>
        <dbReference type="EMBL" id="CAF4696919.1"/>
    </source>
</evidence>
<comment type="caution">
    <text evidence="2">The sequence shown here is derived from an EMBL/GenBank/DDBJ whole genome shotgun (WGS) entry which is preliminary data.</text>
</comment>
<dbReference type="EMBL" id="CAJOBJ010149826">
    <property type="protein sequence ID" value="CAF4800791.1"/>
    <property type="molecule type" value="Genomic_DNA"/>
</dbReference>
<feature type="non-terminal residue" evidence="2">
    <location>
        <position position="1"/>
    </location>
</feature>
<accession>A0A8S3A5X2</accession>